<evidence type="ECO:0000259" key="5">
    <source>
        <dbReference type="PROSITE" id="PS50885"/>
    </source>
</evidence>
<dbReference type="PANTHER" id="PTHR33121">
    <property type="entry name" value="CYCLIC DI-GMP PHOSPHODIESTERASE PDEF"/>
    <property type="match status" value="1"/>
</dbReference>
<dbReference type="PROSITE" id="PS50883">
    <property type="entry name" value="EAL"/>
    <property type="match status" value="1"/>
</dbReference>
<protein>
    <submittedName>
        <fullName evidence="7">Diguanylate cyclase/phosphodiesterase with PAS/PAC and GAF sensor(S)</fullName>
        <ecNumber evidence="7">2.7.7.65</ecNumber>
    </submittedName>
</protein>
<dbReference type="InterPro" id="IPR001633">
    <property type="entry name" value="EAL_dom"/>
</dbReference>
<dbReference type="CDD" id="cd01948">
    <property type="entry name" value="EAL"/>
    <property type="match status" value="1"/>
</dbReference>
<reference evidence="7 8" key="1">
    <citation type="journal article" date="2012" name="J. Bacteriol.">
        <title>Genome Sequence of Radiation-Resistant Modestobacter marinus Strain BC501, a Representative Actinobacterium That Thrives on Calcareous Stone Surfaces.</title>
        <authorList>
            <person name="Normand P."/>
            <person name="Gury J."/>
            <person name="Pujic P."/>
            <person name="Chouaia B."/>
            <person name="Crotti E."/>
            <person name="Brusetti L."/>
            <person name="Daffonchio D."/>
            <person name="Vacherie B."/>
            <person name="Barbe V."/>
            <person name="Medigue C."/>
            <person name="Calteau A."/>
            <person name="Ghodhbane-Gtari F."/>
            <person name="Essoussi I."/>
            <person name="Nouioui I."/>
            <person name="Abbassi-Ghozzi I."/>
            <person name="Gtari M."/>
        </authorList>
    </citation>
    <scope>NUCLEOTIDE SEQUENCE [LARGE SCALE GENOMIC DNA]</scope>
    <source>
        <strain evidence="8">BC 501</strain>
    </source>
</reference>
<dbReference type="NCBIfam" id="TIGR00254">
    <property type="entry name" value="GGDEF"/>
    <property type="match status" value="1"/>
</dbReference>
<dbReference type="GO" id="GO:0052621">
    <property type="term" value="F:diguanylate cyclase activity"/>
    <property type="evidence" value="ECO:0007669"/>
    <property type="project" value="UniProtKB-EC"/>
</dbReference>
<keyword evidence="3" id="KW-0472">Membrane</keyword>
<dbReference type="SMART" id="SM00304">
    <property type="entry name" value="HAMP"/>
    <property type="match status" value="1"/>
</dbReference>
<dbReference type="HOGENOM" id="CLU_000445_70_50_11"/>
<evidence type="ECO:0000313" key="7">
    <source>
        <dbReference type="EMBL" id="CCH89184.1"/>
    </source>
</evidence>
<name>I4F0M1_MODI5</name>
<dbReference type="Proteomes" id="UP000006461">
    <property type="component" value="Chromosome"/>
</dbReference>
<evidence type="ECO:0000256" key="3">
    <source>
        <dbReference type="SAM" id="Phobius"/>
    </source>
</evidence>
<dbReference type="GO" id="GO:0007165">
    <property type="term" value="P:signal transduction"/>
    <property type="evidence" value="ECO:0007669"/>
    <property type="project" value="InterPro"/>
</dbReference>
<dbReference type="SUPFAM" id="SSF158472">
    <property type="entry name" value="HAMP domain-like"/>
    <property type="match status" value="1"/>
</dbReference>
<proteinExistence type="predicted"/>
<dbReference type="PROSITE" id="PS50885">
    <property type="entry name" value="HAMP"/>
    <property type="match status" value="1"/>
</dbReference>
<dbReference type="Pfam" id="PF00563">
    <property type="entry name" value="EAL"/>
    <property type="match status" value="1"/>
</dbReference>
<organism evidence="7 8">
    <name type="scientific">Modestobacter italicus (strain DSM 44449 / CECT 9708 / BC 501)</name>
    <dbReference type="NCBI Taxonomy" id="2732864"/>
    <lineage>
        <taxon>Bacteria</taxon>
        <taxon>Bacillati</taxon>
        <taxon>Actinomycetota</taxon>
        <taxon>Actinomycetes</taxon>
        <taxon>Geodermatophilales</taxon>
        <taxon>Geodermatophilaceae</taxon>
        <taxon>Modestobacter</taxon>
    </lineage>
</organism>
<feature type="domain" description="GGDEF" evidence="6">
    <location>
        <begin position="210"/>
        <end position="344"/>
    </location>
</feature>
<dbReference type="SMART" id="SM00052">
    <property type="entry name" value="EAL"/>
    <property type="match status" value="1"/>
</dbReference>
<dbReference type="SUPFAM" id="SSF55073">
    <property type="entry name" value="Nucleotide cyclase"/>
    <property type="match status" value="1"/>
</dbReference>
<dbReference type="PROSITE" id="PS50887">
    <property type="entry name" value="GGDEF"/>
    <property type="match status" value="1"/>
</dbReference>
<dbReference type="CDD" id="cd06225">
    <property type="entry name" value="HAMP"/>
    <property type="match status" value="1"/>
</dbReference>
<dbReference type="PANTHER" id="PTHR33121:SF70">
    <property type="entry name" value="SIGNALING PROTEIN YKOW"/>
    <property type="match status" value="1"/>
</dbReference>
<dbReference type="GO" id="GO:0071111">
    <property type="term" value="F:cyclic-guanylate-specific phosphodiesterase activity"/>
    <property type="evidence" value="ECO:0007669"/>
    <property type="project" value="InterPro"/>
</dbReference>
<feature type="transmembrane region" description="Helical" evidence="3">
    <location>
        <begin position="39"/>
        <end position="61"/>
    </location>
</feature>
<dbReference type="InterPro" id="IPR043128">
    <property type="entry name" value="Rev_trsase/Diguanyl_cyclase"/>
</dbReference>
<dbReference type="EC" id="2.7.7.65" evidence="7"/>
<dbReference type="OMA" id="RYISPPM"/>
<evidence type="ECO:0000256" key="1">
    <source>
        <dbReference type="ARBA" id="ARBA00022692"/>
    </source>
</evidence>
<evidence type="ECO:0000259" key="6">
    <source>
        <dbReference type="PROSITE" id="PS50887"/>
    </source>
</evidence>
<dbReference type="InterPro" id="IPR029787">
    <property type="entry name" value="Nucleotide_cyclase"/>
</dbReference>
<dbReference type="STRING" id="477641.MODMU_3779"/>
<dbReference type="eggNOG" id="COG5001">
    <property type="taxonomic scope" value="Bacteria"/>
</dbReference>
<dbReference type="Gene3D" id="3.30.70.270">
    <property type="match status" value="1"/>
</dbReference>
<dbReference type="eggNOG" id="COG3850">
    <property type="taxonomic scope" value="Bacteria"/>
</dbReference>
<dbReference type="GO" id="GO:0016020">
    <property type="term" value="C:membrane"/>
    <property type="evidence" value="ECO:0007669"/>
    <property type="project" value="InterPro"/>
</dbReference>
<dbReference type="SMART" id="SM00267">
    <property type="entry name" value="GGDEF"/>
    <property type="match status" value="1"/>
</dbReference>
<dbReference type="Pfam" id="PF00672">
    <property type="entry name" value="HAMP"/>
    <property type="match status" value="1"/>
</dbReference>
<dbReference type="KEGG" id="mmar:MODMU_3779"/>
<feature type="domain" description="EAL" evidence="4">
    <location>
        <begin position="353"/>
        <end position="609"/>
    </location>
</feature>
<evidence type="ECO:0000259" key="4">
    <source>
        <dbReference type="PROSITE" id="PS50883"/>
    </source>
</evidence>
<dbReference type="CDD" id="cd01949">
    <property type="entry name" value="GGDEF"/>
    <property type="match status" value="1"/>
</dbReference>
<dbReference type="InterPro" id="IPR000160">
    <property type="entry name" value="GGDEF_dom"/>
</dbReference>
<keyword evidence="7" id="KW-0808">Transferase</keyword>
<dbReference type="InterPro" id="IPR003660">
    <property type="entry name" value="HAMP_dom"/>
</dbReference>
<dbReference type="InterPro" id="IPR035919">
    <property type="entry name" value="EAL_sf"/>
</dbReference>
<keyword evidence="7" id="KW-0548">Nucleotidyltransferase</keyword>
<dbReference type="Pfam" id="PF00990">
    <property type="entry name" value="GGDEF"/>
    <property type="match status" value="1"/>
</dbReference>
<accession>I4F0M1</accession>
<gene>
    <name evidence="7" type="ordered locus">MODMU_3779</name>
</gene>
<keyword evidence="8" id="KW-1185">Reference proteome</keyword>
<dbReference type="EMBL" id="FO203431">
    <property type="protein sequence ID" value="CCH89184.1"/>
    <property type="molecule type" value="Genomic_DNA"/>
</dbReference>
<keyword evidence="1 3" id="KW-0812">Transmembrane</keyword>
<dbReference type="AlphaFoldDB" id="I4F0M1"/>
<dbReference type="Gene3D" id="6.10.340.10">
    <property type="match status" value="1"/>
</dbReference>
<keyword evidence="2 3" id="KW-1133">Transmembrane helix</keyword>
<feature type="domain" description="HAMP" evidence="5">
    <location>
        <begin position="117"/>
        <end position="169"/>
    </location>
</feature>
<dbReference type="InterPro" id="IPR050706">
    <property type="entry name" value="Cyclic-di-GMP_PDE-like"/>
</dbReference>
<dbReference type="Gene3D" id="3.20.20.450">
    <property type="entry name" value="EAL domain"/>
    <property type="match status" value="1"/>
</dbReference>
<dbReference type="SUPFAM" id="SSF141868">
    <property type="entry name" value="EAL domain-like"/>
    <property type="match status" value="1"/>
</dbReference>
<sequence length="618" mass="66197">MADHEQVRTEKAAAGRLMGKAETQRLRRMWIGSSLRRRFLLSVGLMLLPLVNLAAAAWFSVSQMADSAQQLAGEAPATWLEELAAVSAVRHEALLAVFGVCLGGVVLAALVGRRLAHSVLGPLLAIKQAADQLGRGNLAHRIASGRADELGDVARAFDGMAQRLQISQDQLAHSATHDLLTGLPNRRMLHERLRQASPASGPASGLASQDVWALLLIDLDKFKDANDSLGHSAGDQILTVIAHRLQQAVPEPGLVARLGGDEFAVLVAHADGPDGAVAGAEQCQQLIERPVRVAGRDVVLSASIGVVADLGAAGGDPEELLRDADLAMYAGKRAGGGRSRLFSPDLHRRALARLELEVELRQALSHGELRPVYQPVIDLITGRTVGVEALVRWFHPRRGVVPPDEFIPLAEESDLIVALGQQVLIRACTEMASWLRAHPDALPLMLNVNISARQLQHEELVDHVQEALRISGLPAGQLTLEITETTAMTDPEASLQRLRALVGLGVGLAIDDFGTGYSSLAYLQRFPIQTLKLDMSFIAGLDTDPDAVRLTGGVLRLAETLGLRVVAEGVERPSQADVLRAMGCPAVQGYLFGRPGPLTTALERFRQPDTQLQLTAGS</sequence>
<evidence type="ECO:0000256" key="2">
    <source>
        <dbReference type="ARBA" id="ARBA00022989"/>
    </source>
</evidence>
<evidence type="ECO:0000313" key="8">
    <source>
        <dbReference type="Proteomes" id="UP000006461"/>
    </source>
</evidence>